<keyword evidence="3" id="KW-1185">Reference proteome</keyword>
<accession>N6X8V0</accession>
<dbReference type="STRING" id="888050.HMPREF9004_1483"/>
<feature type="domain" description="Transcription regulator PadR N-terminal" evidence="1">
    <location>
        <begin position="12"/>
        <end position="85"/>
    </location>
</feature>
<dbReference type="InterPro" id="IPR036388">
    <property type="entry name" value="WH-like_DNA-bd_sf"/>
</dbReference>
<dbReference type="AlphaFoldDB" id="N6X8V0"/>
<gene>
    <name evidence="2" type="ORF">HMPREF9004_1483</name>
</gene>
<dbReference type="EMBL" id="AQHZ01000024">
    <property type="protein sequence ID" value="ENO17573.1"/>
    <property type="molecule type" value="Genomic_DNA"/>
</dbReference>
<evidence type="ECO:0000313" key="2">
    <source>
        <dbReference type="EMBL" id="ENO17573.1"/>
    </source>
</evidence>
<dbReference type="HOGENOM" id="CLU_063440_4_0_11"/>
<comment type="caution">
    <text evidence="2">The sequence shown here is derived from an EMBL/GenBank/DDBJ whole genome shotgun (WGS) entry which is preliminary data.</text>
</comment>
<dbReference type="RefSeq" id="WP_005963881.1">
    <property type="nucleotide sequence ID" value="NZ_CP040505.1"/>
</dbReference>
<name>N6X8V0_9ACTO</name>
<sequence length="121" mass="13062">MGASMTQNSFWILTVLARGRRHGYDIMREAAKLSGGSVALKATTLYAALDRLETEGLILKDGEEIVDGRARRYYRLSDEGADALDDEAKALEMRASIAKARLISMRSLGAGACPSVPCVTP</sequence>
<dbReference type="Proteomes" id="UP000013015">
    <property type="component" value="Unassembled WGS sequence"/>
</dbReference>
<dbReference type="PATRIC" id="fig|888050.3.peg.1418"/>
<dbReference type="SUPFAM" id="SSF46785">
    <property type="entry name" value="Winged helix' DNA-binding domain"/>
    <property type="match status" value="1"/>
</dbReference>
<proteinExistence type="predicted"/>
<dbReference type="eggNOG" id="COG1695">
    <property type="taxonomic scope" value="Bacteria"/>
</dbReference>
<evidence type="ECO:0000259" key="1">
    <source>
        <dbReference type="Pfam" id="PF03551"/>
    </source>
</evidence>
<dbReference type="InterPro" id="IPR036390">
    <property type="entry name" value="WH_DNA-bd_sf"/>
</dbReference>
<dbReference type="Pfam" id="PF03551">
    <property type="entry name" value="PadR"/>
    <property type="match status" value="1"/>
</dbReference>
<dbReference type="InterPro" id="IPR005149">
    <property type="entry name" value="Tscrpt_reg_PadR_N"/>
</dbReference>
<dbReference type="InterPro" id="IPR052509">
    <property type="entry name" value="Metal_resp_DNA-bind_regulator"/>
</dbReference>
<reference evidence="2 3" key="1">
    <citation type="submission" date="2013-03" db="EMBL/GenBank/DDBJ databases">
        <title>Reference genome for the Human Microbiome Project.</title>
        <authorList>
            <person name="Aqrawi P."/>
            <person name="Ayvaz T."/>
            <person name="Bess C."/>
            <person name="Blankenburg K."/>
            <person name="Coyle M."/>
            <person name="Deng J."/>
            <person name="Forbes L."/>
            <person name="Fowler G."/>
            <person name="Francisco L."/>
            <person name="Fu Q."/>
            <person name="Gibbs R."/>
            <person name="Gross S."/>
            <person name="Gubbala S."/>
            <person name="Hale W."/>
            <person name="Hemphill L."/>
            <person name="Highlander S."/>
            <person name="Hirani K."/>
            <person name="Jackson L."/>
            <person name="Jakkamsetti A."/>
            <person name="Javaid M."/>
            <person name="Jayaseelan J.C."/>
            <person name="Jiang H."/>
            <person name="Joshi V."/>
            <person name="Korchina V."/>
            <person name="Kovar C."/>
            <person name="Lara F."/>
            <person name="Lee S."/>
            <person name="Liu Y."/>
            <person name="Mata R."/>
            <person name="Mathew T."/>
            <person name="Munidasa M."/>
            <person name="Muzny D."/>
            <person name="Nazareth L."/>
            <person name="Ngo R."/>
            <person name="Nguyen L."/>
            <person name="Nguyen N."/>
            <person name="Okwuonu G."/>
            <person name="Ongeri F."/>
            <person name="Palculict T."/>
            <person name="Patil S."/>
            <person name="Petrosino J."/>
            <person name="Pham C."/>
            <person name="Pham P."/>
            <person name="Pu L.-L."/>
            <person name="Qin X."/>
            <person name="Qu J."/>
            <person name="Reid J."/>
            <person name="Ross M."/>
            <person name="Ruth R."/>
            <person name="Saada N."/>
            <person name="San Lucas F."/>
            <person name="Santibanez J."/>
            <person name="Shang Y."/>
            <person name="Simmons D."/>
            <person name="Song X.-Z."/>
            <person name="Tang L.-Y."/>
            <person name="Thornton R."/>
            <person name="Warren J."/>
            <person name="Weissenberger G."/>
            <person name="Wilczek-Boney K."/>
            <person name="Worley K."/>
            <person name="Youmans B."/>
            <person name="Zhang J."/>
            <person name="Zhang L."/>
            <person name="Zhao Z."/>
            <person name="Zhou C."/>
            <person name="Zhu D."/>
            <person name="Zhu Y."/>
        </authorList>
    </citation>
    <scope>NUCLEOTIDE SEQUENCE [LARGE SCALE GENOMIC DNA]</scope>
    <source>
        <strain evidence="2 3">F0333</strain>
    </source>
</reference>
<dbReference type="PANTHER" id="PTHR33169:SF13">
    <property type="entry name" value="PADR-FAMILY TRANSCRIPTIONAL REGULATOR"/>
    <property type="match status" value="1"/>
</dbReference>
<protein>
    <submittedName>
        <fullName evidence="2">PadR family transcriptional regulator</fullName>
    </submittedName>
</protein>
<dbReference type="Gene3D" id="1.10.10.10">
    <property type="entry name" value="Winged helix-like DNA-binding domain superfamily/Winged helix DNA-binding domain"/>
    <property type="match status" value="1"/>
</dbReference>
<evidence type="ECO:0000313" key="3">
    <source>
        <dbReference type="Proteomes" id="UP000013015"/>
    </source>
</evidence>
<organism evidence="2 3">
    <name type="scientific">Schaalia cardiffensis F0333</name>
    <dbReference type="NCBI Taxonomy" id="888050"/>
    <lineage>
        <taxon>Bacteria</taxon>
        <taxon>Bacillati</taxon>
        <taxon>Actinomycetota</taxon>
        <taxon>Actinomycetes</taxon>
        <taxon>Actinomycetales</taxon>
        <taxon>Actinomycetaceae</taxon>
        <taxon>Schaalia</taxon>
    </lineage>
</organism>
<dbReference type="PANTHER" id="PTHR33169">
    <property type="entry name" value="PADR-FAMILY TRANSCRIPTIONAL REGULATOR"/>
    <property type="match status" value="1"/>
</dbReference>